<dbReference type="InterPro" id="IPR036910">
    <property type="entry name" value="HMG_box_dom_sf"/>
</dbReference>
<evidence type="ECO:0000259" key="5">
    <source>
        <dbReference type="PROSITE" id="PS50118"/>
    </source>
</evidence>
<dbReference type="InterPro" id="IPR036188">
    <property type="entry name" value="FAD/NAD-bd_sf"/>
</dbReference>
<dbReference type="InterPro" id="IPR009057">
    <property type="entry name" value="Homeodomain-like_sf"/>
</dbReference>
<feature type="region of interest" description="Disordered" evidence="4">
    <location>
        <begin position="99"/>
        <end position="140"/>
    </location>
</feature>
<evidence type="ECO:0000313" key="7">
    <source>
        <dbReference type="EMBL" id="RAO65902.1"/>
    </source>
</evidence>
<dbReference type="SUPFAM" id="SSF51905">
    <property type="entry name" value="FAD/NAD(P)-binding domain"/>
    <property type="match status" value="1"/>
</dbReference>
<dbReference type="GO" id="GO:0005634">
    <property type="term" value="C:nucleus"/>
    <property type="evidence" value="ECO:0007669"/>
    <property type="project" value="UniProtKB-UniRule"/>
</dbReference>
<gene>
    <name evidence="7" type="ORF">BHQ10_001914</name>
</gene>
<accession>A0A364KQS6</accession>
<dbReference type="Gene3D" id="1.10.10.10">
    <property type="entry name" value="Winged helix-like DNA-binding domain superfamily/Winged helix DNA-binding domain"/>
    <property type="match status" value="1"/>
</dbReference>
<dbReference type="EMBL" id="MIKG01000002">
    <property type="protein sequence ID" value="RAO65902.1"/>
    <property type="molecule type" value="Genomic_DNA"/>
</dbReference>
<dbReference type="InterPro" id="IPR036388">
    <property type="entry name" value="WH-like_DNA-bd_sf"/>
</dbReference>
<dbReference type="STRING" id="1196081.A0A364KQS6"/>
<dbReference type="Proteomes" id="UP000249363">
    <property type="component" value="Unassembled WGS sequence"/>
</dbReference>
<dbReference type="FunFam" id="1.10.10.10:FF:000064">
    <property type="entry name" value="Lysine-specific histone demethylase 1A"/>
    <property type="match status" value="1"/>
</dbReference>
<evidence type="ECO:0008006" key="9">
    <source>
        <dbReference type="Google" id="ProtNLM"/>
    </source>
</evidence>
<dbReference type="GO" id="GO:0006338">
    <property type="term" value="P:chromatin remodeling"/>
    <property type="evidence" value="ECO:0007669"/>
    <property type="project" value="TreeGrafter"/>
</dbReference>
<feature type="compositionally biased region" description="Polar residues" evidence="4">
    <location>
        <begin position="943"/>
        <end position="955"/>
    </location>
</feature>
<evidence type="ECO:0000256" key="4">
    <source>
        <dbReference type="SAM" id="MobiDB-lite"/>
    </source>
</evidence>
<dbReference type="SUPFAM" id="SSF47095">
    <property type="entry name" value="HMG-box"/>
    <property type="match status" value="1"/>
</dbReference>
<evidence type="ECO:0000313" key="8">
    <source>
        <dbReference type="Proteomes" id="UP000249363"/>
    </source>
</evidence>
<feature type="domain" description="SWIRM" evidence="6">
    <location>
        <begin position="182"/>
        <end position="277"/>
    </location>
</feature>
<evidence type="ECO:0000256" key="1">
    <source>
        <dbReference type="ARBA" id="ARBA00005995"/>
    </source>
</evidence>
<dbReference type="InterPro" id="IPR050281">
    <property type="entry name" value="Flavin_monoamine_oxidase"/>
</dbReference>
<dbReference type="InterPro" id="IPR002937">
    <property type="entry name" value="Amino_oxidase"/>
</dbReference>
<dbReference type="SUPFAM" id="SSF54373">
    <property type="entry name" value="FAD-linked reductases, C-terminal domain"/>
    <property type="match status" value="1"/>
</dbReference>
<feature type="compositionally biased region" description="Low complexity" evidence="4">
    <location>
        <begin position="910"/>
        <end position="919"/>
    </location>
</feature>
<dbReference type="GO" id="GO:0050660">
    <property type="term" value="F:flavin adenine dinucleotide binding"/>
    <property type="evidence" value="ECO:0007669"/>
    <property type="project" value="TreeGrafter"/>
</dbReference>
<feature type="region of interest" description="Disordered" evidence="4">
    <location>
        <begin position="906"/>
        <end position="955"/>
    </location>
</feature>
<keyword evidence="8" id="KW-1185">Reference proteome</keyword>
<dbReference type="SUPFAM" id="SSF46689">
    <property type="entry name" value="Homeodomain-like"/>
    <property type="match status" value="1"/>
</dbReference>
<dbReference type="GO" id="GO:0010468">
    <property type="term" value="P:regulation of gene expression"/>
    <property type="evidence" value="ECO:0007669"/>
    <property type="project" value="UniProtKB-ARBA"/>
</dbReference>
<dbReference type="PANTHER" id="PTHR10742:SF386">
    <property type="entry name" value="LYSINE-SPECIFIC HISTONE DEMETHYLASE 1A"/>
    <property type="match status" value="1"/>
</dbReference>
<dbReference type="AlphaFoldDB" id="A0A364KQS6"/>
<feature type="compositionally biased region" description="Polar residues" evidence="4">
    <location>
        <begin position="112"/>
        <end position="138"/>
    </location>
</feature>
<dbReference type="FunFam" id="3.50.50.60:FF:000249">
    <property type="entry name" value="Lysine-specific histone demethylase Aof2"/>
    <property type="match status" value="1"/>
</dbReference>
<keyword evidence="2" id="KW-0560">Oxidoreductase</keyword>
<protein>
    <recommendedName>
        <fullName evidence="9">SWIRM domain-containing protein</fullName>
    </recommendedName>
</protein>
<keyword evidence="3" id="KW-0238">DNA-binding</keyword>
<evidence type="ECO:0000256" key="3">
    <source>
        <dbReference type="PROSITE-ProRule" id="PRU00267"/>
    </source>
</evidence>
<comment type="caution">
    <text evidence="7">The sequence shown here is derived from an EMBL/GenBank/DDBJ whole genome shotgun (WGS) entry which is preliminary data.</text>
</comment>
<evidence type="ECO:0000259" key="6">
    <source>
        <dbReference type="PROSITE" id="PS50934"/>
    </source>
</evidence>
<keyword evidence="3" id="KW-0539">Nucleus</keyword>
<dbReference type="PROSITE" id="PS50118">
    <property type="entry name" value="HMG_BOX_2"/>
    <property type="match status" value="1"/>
</dbReference>
<dbReference type="Pfam" id="PF01593">
    <property type="entry name" value="Amino_oxidase"/>
    <property type="match status" value="1"/>
</dbReference>
<dbReference type="InterPro" id="IPR007526">
    <property type="entry name" value="SWIRM"/>
</dbReference>
<proteinExistence type="inferred from homology"/>
<feature type="domain" description="HMG box" evidence="5">
    <location>
        <begin position="979"/>
        <end position="1059"/>
    </location>
</feature>
<dbReference type="Pfam" id="PF13450">
    <property type="entry name" value="NAD_binding_8"/>
    <property type="match status" value="1"/>
</dbReference>
<comment type="similarity">
    <text evidence="1">Belongs to the flavin monoamine oxidase family.</text>
</comment>
<feature type="DNA-binding region" description="HMG box" evidence="3">
    <location>
        <begin position="979"/>
        <end position="1059"/>
    </location>
</feature>
<sequence>MATGQGDNSARMSAGALKSLTFKHYAFAPASQQLPLPPSKRRRIIETAPTYPCIKGADLEISTQGLNGSYNVNSLNQSPQNGILHNTVLGDSASFSLQSASEKSYPAEQDSDLTGHNTPNTSVSNTSPWPRIKSTSPAAATKPANILKQVYAADVEAPNYEEFKPRSSIPSTLPGPVYAQQCITAAYSSRLNPFALHKNEQNVLQHHLCHLHVTTYLNIRNGILRLWTRNPMISVTREEALGCAKDFRWMGLADFAYEWLLRNGYINFGCVEVPPALVTPKKGRRRDDGPVIVIVGAGVAGLACARQLEGLYQQYRDKVTSLKIIVLEGRRRIGGRIYSHPLKSHQKTTLPKGLRPTAEMGAQIIVGFDRGNPLDPIIRSQLALRYHLLRDISTIYDIDGSAVDEMQDAMDERLYNDVLDRSGNYRHKAAIQPTAEGDREMINHGRDIPIDDGVTVHQYEEARAAGTHHLMLPAARFRRGIGHNASRILPPPSTAQIPDLGPDEELPAAMECQSMGWNLRGGVSPRTDLQLDEIAKTSPTQTLGAVMDEGVRQYQHMLPLTPKDMRLLNWHYANLEYANATNLNALSLSGWDQDMGNEFEGEHSQVIGGYQQLPRGLWAFPTKLDVRTHETVINITYDAAGKSKNRKTTVHTENGPIHADHVVYTGSLGTLKHRSVEFAPSLPQWKIGAVDRLGFGVLNKVVLVFDQPFWDTNRDMFGLLRDAEVPGSMSQAHYAKNRGRFYLFWNCIKTSGIPVLIALMAGDAAHQAETMPDQEIVAEVLSELRNIFKSKTVPDPLETIVTRWKADKFTRGTYSYVAADALPGDYDLMAQAVGNLHFAGEATCATHPATVHGAYLSGLRAAAEIMEEILGPIPIPTPLVPLSSKPNANITPVRYPTVDSFKQSISIPAKQSPKSSTPSKPKPINKAPTSKPTFSVPAPMPAISTNTPTTEEQRQQQLYKQALEKHIRAKIGELPAKPAKIALNPFLTFQKDYWIRAKQQCEENKRQATNNPEAKAARDEIRAVLGQMWREADEETKRPYQEQMIVNRRTNDETAKAWGQAMREYEIKSIEVAKGFTFEMWASMNP</sequence>
<dbReference type="InterPro" id="IPR009071">
    <property type="entry name" value="HMG_box_dom"/>
</dbReference>
<dbReference type="GO" id="GO:0003682">
    <property type="term" value="F:chromatin binding"/>
    <property type="evidence" value="ECO:0007669"/>
    <property type="project" value="TreeGrafter"/>
</dbReference>
<name>A0A364KQS6_TALAM</name>
<dbReference type="Gene3D" id="1.10.30.10">
    <property type="entry name" value="High mobility group box domain"/>
    <property type="match status" value="1"/>
</dbReference>
<dbReference type="GO" id="GO:0003677">
    <property type="term" value="F:DNA binding"/>
    <property type="evidence" value="ECO:0007669"/>
    <property type="project" value="UniProtKB-UniRule"/>
</dbReference>
<dbReference type="RefSeq" id="XP_040730419.1">
    <property type="nucleotide sequence ID" value="XM_040874002.1"/>
</dbReference>
<dbReference type="OrthoDB" id="9982100at2759"/>
<dbReference type="GO" id="GO:0016491">
    <property type="term" value="F:oxidoreductase activity"/>
    <property type="evidence" value="ECO:0007669"/>
    <property type="project" value="UniProtKB-KW"/>
</dbReference>
<evidence type="ECO:0000256" key="2">
    <source>
        <dbReference type="ARBA" id="ARBA00023002"/>
    </source>
</evidence>
<dbReference type="Gene3D" id="3.90.660.10">
    <property type="match status" value="1"/>
</dbReference>
<dbReference type="Gene3D" id="3.50.50.60">
    <property type="entry name" value="FAD/NAD(P)-binding domain"/>
    <property type="match status" value="2"/>
</dbReference>
<dbReference type="PROSITE" id="PS50934">
    <property type="entry name" value="SWIRM"/>
    <property type="match status" value="1"/>
</dbReference>
<dbReference type="GeneID" id="63791131"/>
<organism evidence="7 8">
    <name type="scientific">Talaromyces amestolkiae</name>
    <dbReference type="NCBI Taxonomy" id="1196081"/>
    <lineage>
        <taxon>Eukaryota</taxon>
        <taxon>Fungi</taxon>
        <taxon>Dikarya</taxon>
        <taxon>Ascomycota</taxon>
        <taxon>Pezizomycotina</taxon>
        <taxon>Eurotiomycetes</taxon>
        <taxon>Eurotiomycetidae</taxon>
        <taxon>Eurotiales</taxon>
        <taxon>Trichocomaceae</taxon>
        <taxon>Talaromyces</taxon>
        <taxon>Talaromyces sect. Talaromyces</taxon>
    </lineage>
</organism>
<dbReference type="PANTHER" id="PTHR10742">
    <property type="entry name" value="FLAVIN MONOAMINE OXIDASE"/>
    <property type="match status" value="1"/>
</dbReference>
<dbReference type="Pfam" id="PF04433">
    <property type="entry name" value="SWIRM"/>
    <property type="match status" value="1"/>
</dbReference>
<reference evidence="7 8" key="1">
    <citation type="journal article" date="2017" name="Biotechnol. Biofuels">
        <title>Differential beta-glucosidase expression as a function of carbon source availability in Talaromyces amestolkiae: a genomic and proteomic approach.</title>
        <authorList>
            <person name="de Eugenio L.I."/>
            <person name="Mendez-Liter J.A."/>
            <person name="Nieto-Dominguez M."/>
            <person name="Alonso L."/>
            <person name="Gil-Munoz J."/>
            <person name="Barriuso J."/>
            <person name="Prieto A."/>
            <person name="Martinez M.J."/>
        </authorList>
    </citation>
    <scope>NUCLEOTIDE SEQUENCE [LARGE SCALE GENOMIC DNA]</scope>
    <source>
        <strain evidence="7 8">CIB</strain>
    </source>
</reference>